<keyword evidence="1" id="KW-1003">Cell membrane</keyword>
<evidence type="ECO:0000313" key="3">
    <source>
        <dbReference type="EMBL" id="STO60552.1"/>
    </source>
</evidence>
<dbReference type="PIRSF" id="PIRSF016789">
    <property type="entry name" value="DUF454"/>
    <property type="match status" value="1"/>
</dbReference>
<sequence>MRIIENYFYFLLVGYMKIVYLGFGFIFLALGILGIVMLGLPGFPFLLLTVFCFSRGSDRVHNWFLQTEIYKKHVLPFKENRGMYKKTKYNILIFATIMMAIAFYFTPSMVGKVVILIALVIKYWYFFFKIKNLES</sequence>
<name>A0A377HVT2_9PAST</name>
<keyword evidence="2" id="KW-1133">Transmembrane helix</keyword>
<evidence type="ECO:0000256" key="2">
    <source>
        <dbReference type="SAM" id="Phobius"/>
    </source>
</evidence>
<evidence type="ECO:0000313" key="4">
    <source>
        <dbReference type="Proteomes" id="UP000254329"/>
    </source>
</evidence>
<dbReference type="Pfam" id="PF04304">
    <property type="entry name" value="DUF454"/>
    <property type="match status" value="1"/>
</dbReference>
<keyword evidence="2" id="KW-0812">Transmembrane</keyword>
<feature type="transmembrane region" description="Helical" evidence="2">
    <location>
        <begin position="7"/>
        <end position="26"/>
    </location>
</feature>
<gene>
    <name evidence="3" type="primary">ybaN</name>
    <name evidence="3" type="ORF">NCTC1659_01847</name>
</gene>
<organism evidence="3 4">
    <name type="scientific">Canicola haemoglobinophilus</name>
    <dbReference type="NCBI Taxonomy" id="733"/>
    <lineage>
        <taxon>Bacteria</taxon>
        <taxon>Pseudomonadati</taxon>
        <taxon>Pseudomonadota</taxon>
        <taxon>Gammaproteobacteria</taxon>
        <taxon>Pasteurellales</taxon>
        <taxon>Pasteurellaceae</taxon>
        <taxon>Canicola</taxon>
    </lineage>
</organism>
<dbReference type="EMBL" id="UGHF01000001">
    <property type="protein sequence ID" value="STO60552.1"/>
    <property type="molecule type" value="Genomic_DNA"/>
</dbReference>
<feature type="transmembrane region" description="Helical" evidence="2">
    <location>
        <begin position="32"/>
        <end position="53"/>
    </location>
</feature>
<protein>
    <recommendedName>
        <fullName evidence="1">Inner membrane protein</fullName>
    </recommendedName>
</protein>
<dbReference type="PANTHER" id="PTHR35813:SF1">
    <property type="entry name" value="INNER MEMBRANE PROTEIN YBAN"/>
    <property type="match status" value="1"/>
</dbReference>
<accession>A0A377HVT2</accession>
<reference evidence="3 4" key="1">
    <citation type="submission" date="2018-06" db="EMBL/GenBank/DDBJ databases">
        <authorList>
            <consortium name="Pathogen Informatics"/>
            <person name="Doyle S."/>
        </authorList>
    </citation>
    <scope>NUCLEOTIDE SEQUENCE [LARGE SCALE GENOMIC DNA]</scope>
    <source>
        <strain evidence="3 4">NCTC1659</strain>
    </source>
</reference>
<dbReference type="AlphaFoldDB" id="A0A377HVT2"/>
<keyword evidence="1" id="KW-0997">Cell inner membrane</keyword>
<dbReference type="Proteomes" id="UP000254329">
    <property type="component" value="Unassembled WGS sequence"/>
</dbReference>
<feature type="transmembrane region" description="Helical" evidence="2">
    <location>
        <begin position="111"/>
        <end position="128"/>
    </location>
</feature>
<feature type="transmembrane region" description="Helical" evidence="2">
    <location>
        <begin position="89"/>
        <end position="105"/>
    </location>
</feature>
<dbReference type="PANTHER" id="PTHR35813">
    <property type="entry name" value="INNER MEMBRANE PROTEIN YBAN"/>
    <property type="match status" value="1"/>
</dbReference>
<evidence type="ECO:0000256" key="1">
    <source>
        <dbReference type="PIRNR" id="PIRNR016789"/>
    </source>
</evidence>
<proteinExistence type="predicted"/>
<dbReference type="InterPro" id="IPR007401">
    <property type="entry name" value="DUF454"/>
</dbReference>
<keyword evidence="4" id="KW-1185">Reference proteome</keyword>
<dbReference type="STRING" id="733.B0186_09945"/>
<dbReference type="GO" id="GO:0005886">
    <property type="term" value="C:plasma membrane"/>
    <property type="evidence" value="ECO:0007669"/>
    <property type="project" value="UniProtKB-SubCell"/>
</dbReference>
<comment type="subcellular location">
    <subcellularLocation>
        <location evidence="1">Cell inner membrane</location>
        <topology evidence="1">Multi-pass membrane protein</topology>
    </subcellularLocation>
</comment>
<keyword evidence="1 2" id="KW-0472">Membrane</keyword>